<comment type="caution">
    <text evidence="1">The sequence shown here is derived from an EMBL/GenBank/DDBJ whole genome shotgun (WGS) entry which is preliminary data.</text>
</comment>
<dbReference type="EMBL" id="VSSQ01028909">
    <property type="protein sequence ID" value="MPM78804.1"/>
    <property type="molecule type" value="Genomic_DNA"/>
</dbReference>
<protein>
    <submittedName>
        <fullName evidence="1">Uncharacterized protein</fullName>
    </submittedName>
</protein>
<reference evidence="1" key="1">
    <citation type="submission" date="2019-08" db="EMBL/GenBank/DDBJ databases">
        <authorList>
            <person name="Kucharzyk K."/>
            <person name="Murdoch R.W."/>
            <person name="Higgins S."/>
            <person name="Loffler F."/>
        </authorList>
    </citation>
    <scope>NUCLEOTIDE SEQUENCE</scope>
</reference>
<accession>A0A645CPK3</accession>
<organism evidence="1">
    <name type="scientific">bioreactor metagenome</name>
    <dbReference type="NCBI Taxonomy" id="1076179"/>
    <lineage>
        <taxon>unclassified sequences</taxon>
        <taxon>metagenomes</taxon>
        <taxon>ecological metagenomes</taxon>
    </lineage>
</organism>
<name>A0A645CPK3_9ZZZZ</name>
<gene>
    <name evidence="1" type="ORF">SDC9_125818</name>
</gene>
<proteinExistence type="predicted"/>
<evidence type="ECO:0000313" key="1">
    <source>
        <dbReference type="EMBL" id="MPM78804.1"/>
    </source>
</evidence>
<sequence length="290" mass="32675">MEVHFQRLVNDLFGLPDQICTGIGGKTPKGVDHGQGVHMPLLRHAGDQVDKHIQIGSASVDGEENRIQSVFLCAEGCVDRRFNGFLVFPLVGVFHNMLACGYLHHDVLYSAVHRAHHVLAHAPGENKDFGPQVPFLNLDNRFPVRRGYGGHARFYAVHSDFGHLFGQRNFLVFGKQQARLLFPVPEGYVMKLDLFGKIKLFRYVIGKIPWTCEPFFLMPGCLFHFFFSPLSHSSLFTQNSGRPFSNVNTTCRHAFCRSFYIRSVRIKGSNDILLLDICESTLCAGVKELP</sequence>
<dbReference type="AlphaFoldDB" id="A0A645CPK3"/>